<dbReference type="KEGG" id="tdl:TDEL_0G01630"/>
<feature type="compositionally biased region" description="Basic and acidic residues" evidence="1">
    <location>
        <begin position="362"/>
        <end position="389"/>
    </location>
</feature>
<dbReference type="AlphaFoldDB" id="G8ZYQ5"/>
<dbReference type="STRING" id="1076872.G8ZYQ5"/>
<dbReference type="RefSeq" id="XP_003682741.1">
    <property type="nucleotide sequence ID" value="XM_003682693.1"/>
</dbReference>
<evidence type="ECO:0000256" key="1">
    <source>
        <dbReference type="SAM" id="MobiDB-lite"/>
    </source>
</evidence>
<feature type="compositionally biased region" description="Low complexity" evidence="1">
    <location>
        <begin position="308"/>
        <end position="317"/>
    </location>
</feature>
<dbReference type="OrthoDB" id="4067005at2759"/>
<dbReference type="Proteomes" id="UP000005627">
    <property type="component" value="Chromosome 7"/>
</dbReference>
<dbReference type="GO" id="GO:0006303">
    <property type="term" value="P:double-strand break repair via nonhomologous end joining"/>
    <property type="evidence" value="ECO:0007669"/>
    <property type="project" value="EnsemblFungi"/>
</dbReference>
<proteinExistence type="predicted"/>
<dbReference type="eggNOG" id="ENOG502S010">
    <property type="taxonomic scope" value="Eukaryota"/>
</dbReference>
<dbReference type="GO" id="GO:0000785">
    <property type="term" value="C:chromatin"/>
    <property type="evidence" value="ECO:0007669"/>
    <property type="project" value="EnsemblFungi"/>
</dbReference>
<feature type="compositionally biased region" description="Basic and acidic residues" evidence="1">
    <location>
        <begin position="323"/>
        <end position="344"/>
    </location>
</feature>
<organism evidence="2 3">
    <name type="scientific">Torulaspora delbrueckii</name>
    <name type="common">Yeast</name>
    <name type="synonym">Candida colliculosa</name>
    <dbReference type="NCBI Taxonomy" id="4950"/>
    <lineage>
        <taxon>Eukaryota</taxon>
        <taxon>Fungi</taxon>
        <taxon>Dikarya</taxon>
        <taxon>Ascomycota</taxon>
        <taxon>Saccharomycotina</taxon>
        <taxon>Saccharomycetes</taxon>
        <taxon>Saccharomycetales</taxon>
        <taxon>Saccharomycetaceae</taxon>
        <taxon>Torulaspora</taxon>
    </lineage>
</organism>
<dbReference type="InParanoid" id="G8ZYQ5"/>
<keyword evidence="3" id="KW-1185">Reference proteome</keyword>
<dbReference type="HOGENOM" id="CLU_053373_0_0_1"/>
<reference evidence="2 3" key="1">
    <citation type="journal article" date="2011" name="Proc. Natl. Acad. Sci. U.S.A.">
        <title>Evolutionary erosion of yeast sex chromosomes by mating-type switching accidents.</title>
        <authorList>
            <person name="Gordon J.L."/>
            <person name="Armisen D."/>
            <person name="Proux-Wera E."/>
            <person name="Oheigeartaigh S.S."/>
            <person name="Byrne K.P."/>
            <person name="Wolfe K.H."/>
        </authorList>
    </citation>
    <scope>NUCLEOTIDE SEQUENCE [LARGE SCALE GENOMIC DNA]</scope>
    <source>
        <strain evidence="3">ATCC 10662 / CBS 1146 / NBRC 0425 / NCYC 2629 / NRRL Y-866</strain>
    </source>
</reference>
<evidence type="ECO:0000313" key="3">
    <source>
        <dbReference type="Proteomes" id="UP000005627"/>
    </source>
</evidence>
<dbReference type="GeneID" id="11504667"/>
<name>G8ZYQ5_TORDE</name>
<feature type="region of interest" description="Disordered" evidence="1">
    <location>
        <begin position="258"/>
        <end position="389"/>
    </location>
</feature>
<dbReference type="GO" id="GO:0003682">
    <property type="term" value="F:chromatin binding"/>
    <property type="evidence" value="ECO:0007669"/>
    <property type="project" value="EnsemblFungi"/>
</dbReference>
<dbReference type="EMBL" id="HE616748">
    <property type="protein sequence ID" value="CCE93530.1"/>
    <property type="molecule type" value="Genomic_DNA"/>
</dbReference>
<dbReference type="FunCoup" id="G8ZYQ5">
    <property type="interactions" value="47"/>
</dbReference>
<dbReference type="Gene3D" id="1.20.5.370">
    <property type="match status" value="1"/>
</dbReference>
<evidence type="ECO:0000313" key="2">
    <source>
        <dbReference type="EMBL" id="CCE93530.1"/>
    </source>
</evidence>
<sequence length="389" mass="44550">MKVVSCIPVAFSEQEASVDDLVLCECDLREEKFPESEVDLGRLTIHEIVVSEGNEIHRRRDFGCGDLQVFSGSEDEKRSLQRFVWFELVKLLTGHRIQVDSLNGRVKFTRWVCDAPEGKQWNLIMELESEGIVRKIAQLGLESVSHGEVDLFQMTNMLFQSFCQSNDTVGALRARELELESSIATLTEQREILDRVLLQRDEKTRTIVVNLLNEKKKRIAMLEQEVRKEHSSMNLCDISDSEVINQNVKDAVSHLISPGKRKYRATQAEKDRKKAKRRLFPEPKVEPQDDFEDDFKFFGITKPREENTPSSSSTPKKPNVKQESQEDRITELDSQRSDPMRDSIEDNSGAETETDTITEYKPVIKDETPEPHSDSESDTDASLHEDDSS</sequence>
<dbReference type="GO" id="GO:0032807">
    <property type="term" value="C:DNA ligase IV complex"/>
    <property type="evidence" value="ECO:0007669"/>
    <property type="project" value="EnsemblFungi"/>
</dbReference>
<dbReference type="InterPro" id="IPR014751">
    <property type="entry name" value="XRCC4-like_C"/>
</dbReference>
<gene>
    <name evidence="2" type="primary">TDEL0G01630</name>
    <name evidence="2" type="ORF">TDEL_0G01630</name>
</gene>
<protein>
    <submittedName>
        <fullName evidence="2">Uncharacterized protein</fullName>
    </submittedName>
</protein>
<accession>G8ZYQ5</accession>